<dbReference type="RefSeq" id="WP_225552273.1">
    <property type="nucleotide sequence ID" value="NZ_JADEYP010000010.1"/>
</dbReference>
<dbReference type="Proteomes" id="UP001165302">
    <property type="component" value="Unassembled WGS sequence"/>
</dbReference>
<name>A0ABS7Z406_9SPHI</name>
<evidence type="ECO:0000256" key="1">
    <source>
        <dbReference type="ARBA" id="ARBA00008791"/>
    </source>
</evidence>
<feature type="domain" description="UspA" evidence="2">
    <location>
        <begin position="4"/>
        <end position="149"/>
    </location>
</feature>
<keyword evidence="4" id="KW-1185">Reference proteome</keyword>
<reference evidence="3" key="1">
    <citation type="submission" date="2020-10" db="EMBL/GenBank/DDBJ databases">
        <authorList>
            <person name="Lu T."/>
            <person name="Wang Q."/>
            <person name="Han X."/>
        </authorList>
    </citation>
    <scope>NUCLEOTIDE SEQUENCE</scope>
    <source>
        <strain evidence="3">WQ 366</strain>
    </source>
</reference>
<dbReference type="PANTHER" id="PTHR46268:SF6">
    <property type="entry name" value="UNIVERSAL STRESS PROTEIN UP12"/>
    <property type="match status" value="1"/>
</dbReference>
<gene>
    <name evidence="3" type="ORF">IPZ78_06910</name>
</gene>
<dbReference type="Pfam" id="PF00582">
    <property type="entry name" value="Usp"/>
    <property type="match status" value="1"/>
</dbReference>
<comment type="similarity">
    <text evidence="1">Belongs to the universal stress protein A family.</text>
</comment>
<dbReference type="PANTHER" id="PTHR46268">
    <property type="entry name" value="STRESS RESPONSE PROTEIN NHAX"/>
    <property type="match status" value="1"/>
</dbReference>
<proteinExistence type="inferred from homology"/>
<protein>
    <submittedName>
        <fullName evidence="3">Universal stress protein</fullName>
    </submittedName>
</protein>
<evidence type="ECO:0000313" key="4">
    <source>
        <dbReference type="Proteomes" id="UP001165302"/>
    </source>
</evidence>
<dbReference type="CDD" id="cd00293">
    <property type="entry name" value="USP-like"/>
    <property type="match status" value="1"/>
</dbReference>
<dbReference type="InterPro" id="IPR006016">
    <property type="entry name" value="UspA"/>
</dbReference>
<dbReference type="InterPro" id="IPR006015">
    <property type="entry name" value="Universal_stress_UspA"/>
</dbReference>
<dbReference type="EMBL" id="JADEYP010000010">
    <property type="protein sequence ID" value="MCA5004882.1"/>
    <property type="molecule type" value="Genomic_DNA"/>
</dbReference>
<dbReference type="PRINTS" id="PR01438">
    <property type="entry name" value="UNVRSLSTRESS"/>
</dbReference>
<sequence length="153" mass="16727">MKKFHRILLAIDDSPCTQKVVNYAQEFIADKETSIALITVVPPTSPATYGADPLLGQQPIIVPEITEIQQNTAEQYIAKVASEFSSTNQVFTFTRIGNIKEEILILANEWSADLILMGSNGRSGFDHFISGSVSESVIRKATCPVLVIPINCS</sequence>
<comment type="caution">
    <text evidence="3">The sequence shown here is derived from an EMBL/GenBank/DDBJ whole genome shotgun (WGS) entry which is preliminary data.</text>
</comment>
<dbReference type="SUPFAM" id="SSF52402">
    <property type="entry name" value="Adenine nucleotide alpha hydrolases-like"/>
    <property type="match status" value="1"/>
</dbReference>
<evidence type="ECO:0000313" key="3">
    <source>
        <dbReference type="EMBL" id="MCA5004882.1"/>
    </source>
</evidence>
<evidence type="ECO:0000259" key="2">
    <source>
        <dbReference type="Pfam" id="PF00582"/>
    </source>
</evidence>
<dbReference type="InterPro" id="IPR014729">
    <property type="entry name" value="Rossmann-like_a/b/a_fold"/>
</dbReference>
<dbReference type="Gene3D" id="3.40.50.620">
    <property type="entry name" value="HUPs"/>
    <property type="match status" value="1"/>
</dbReference>
<organism evidence="3 4">
    <name type="scientific">Sphingobacterium bovistauri</name>
    <dbReference type="NCBI Taxonomy" id="2781959"/>
    <lineage>
        <taxon>Bacteria</taxon>
        <taxon>Pseudomonadati</taxon>
        <taxon>Bacteroidota</taxon>
        <taxon>Sphingobacteriia</taxon>
        <taxon>Sphingobacteriales</taxon>
        <taxon>Sphingobacteriaceae</taxon>
        <taxon>Sphingobacterium</taxon>
    </lineage>
</organism>
<accession>A0ABS7Z406</accession>